<dbReference type="EMBL" id="FNYV01000009">
    <property type="protein sequence ID" value="SEJ89019.1"/>
    <property type="molecule type" value="Genomic_DNA"/>
</dbReference>
<dbReference type="PANTHER" id="PTHR46825:SF7">
    <property type="entry name" value="D-ALANYL-D-ALANINE CARBOXYPEPTIDASE"/>
    <property type="match status" value="1"/>
</dbReference>
<dbReference type="PANTHER" id="PTHR46825">
    <property type="entry name" value="D-ALANYL-D-ALANINE-CARBOXYPEPTIDASE/ENDOPEPTIDASE AMPH"/>
    <property type="match status" value="1"/>
</dbReference>
<protein>
    <submittedName>
        <fullName evidence="4">CubicO group peptidase, beta-lactamase class C family</fullName>
    </submittedName>
</protein>
<dbReference type="InterPro" id="IPR056008">
    <property type="entry name" value="DUF7586"/>
</dbReference>
<evidence type="ECO:0000259" key="2">
    <source>
        <dbReference type="Pfam" id="PF00144"/>
    </source>
</evidence>
<organism evidence="4 5">
    <name type="scientific">Micromonospora phaseoli</name>
    <dbReference type="NCBI Taxonomy" id="1144548"/>
    <lineage>
        <taxon>Bacteria</taxon>
        <taxon>Bacillati</taxon>
        <taxon>Actinomycetota</taxon>
        <taxon>Actinomycetes</taxon>
        <taxon>Micromonosporales</taxon>
        <taxon>Micromonosporaceae</taxon>
        <taxon>Micromonospora</taxon>
    </lineage>
</organism>
<keyword evidence="5" id="KW-1185">Reference proteome</keyword>
<evidence type="ECO:0000313" key="4">
    <source>
        <dbReference type="EMBL" id="SEJ89019.1"/>
    </source>
</evidence>
<gene>
    <name evidence="4" type="ORF">SAMN05443287_109202</name>
</gene>
<evidence type="ECO:0000313" key="5">
    <source>
        <dbReference type="Proteomes" id="UP000198707"/>
    </source>
</evidence>
<dbReference type="SUPFAM" id="SSF56601">
    <property type="entry name" value="beta-lactamase/transpeptidase-like"/>
    <property type="match status" value="1"/>
</dbReference>
<feature type="region of interest" description="Disordered" evidence="1">
    <location>
        <begin position="1"/>
        <end position="24"/>
    </location>
</feature>
<sequence>MTAAAGRTAAAGTTAAAAGTTEAAGTSAAAGQLARMTRQMQVQARVPALAAAVFRADRPLWTCTVGGTGNDTALDEQTRFRIGSVTKTFTAVLTMQCRDDGLLDLDDPLDRHLDLPAHGELTVRRLLSHTAGLQREPYGDVWDTLRAPDAEQLIAELARAERVLPSGRRYHYSNLGMALLGRLVEQVRGGTWAQVLTEKVLTPLGLMATTVTPGPRAATGFLVDAYSDEAHPEPPTDFGAVGPAAQLWSTAPDMARWAAFLADPAALDATGRVLAPTTLEEMRWPVTVTDESVWSGGFGLGLILVPQGERVVHVGHDGAMPGFLAGVYGRRGGEGTPAALGAAVLGSSGTAAQLLELPHRLLAAAVEHDPADIDPWLPGEPAPENVRGLLGRWWGEGFEYVFSWHDGTLRARGAGDPAGRPPAVFAPVADRPDVYRTVSGREVGELLRLTRDSDGVVVRMHWATYRFTRHQESFDRYDFRA</sequence>
<name>A0A1H7CH30_9ACTN</name>
<dbReference type="InterPro" id="IPR001466">
    <property type="entry name" value="Beta-lactam-related"/>
</dbReference>
<dbReference type="Pfam" id="PF24491">
    <property type="entry name" value="DUF7586"/>
    <property type="match status" value="1"/>
</dbReference>
<feature type="domain" description="DUF7586" evidence="3">
    <location>
        <begin position="383"/>
        <end position="469"/>
    </location>
</feature>
<feature type="domain" description="Beta-lactamase-related" evidence="2">
    <location>
        <begin position="34"/>
        <end position="330"/>
    </location>
</feature>
<dbReference type="Gene3D" id="3.40.710.10">
    <property type="entry name" value="DD-peptidase/beta-lactamase superfamily"/>
    <property type="match status" value="1"/>
</dbReference>
<dbReference type="AlphaFoldDB" id="A0A1H7CH30"/>
<accession>A0A1H7CH30</accession>
<evidence type="ECO:0000259" key="3">
    <source>
        <dbReference type="Pfam" id="PF24491"/>
    </source>
</evidence>
<proteinExistence type="predicted"/>
<reference evidence="5" key="1">
    <citation type="submission" date="2016-10" db="EMBL/GenBank/DDBJ databases">
        <authorList>
            <person name="Varghese N."/>
            <person name="Submissions S."/>
        </authorList>
    </citation>
    <scope>NUCLEOTIDE SEQUENCE [LARGE SCALE GENOMIC DNA]</scope>
    <source>
        <strain evidence="5">CGMCC 4.7038</strain>
    </source>
</reference>
<dbReference type="InterPro" id="IPR050491">
    <property type="entry name" value="AmpC-like"/>
</dbReference>
<evidence type="ECO:0000256" key="1">
    <source>
        <dbReference type="SAM" id="MobiDB-lite"/>
    </source>
</evidence>
<dbReference type="Proteomes" id="UP000198707">
    <property type="component" value="Unassembled WGS sequence"/>
</dbReference>
<dbReference type="Pfam" id="PF00144">
    <property type="entry name" value="Beta-lactamase"/>
    <property type="match status" value="1"/>
</dbReference>
<dbReference type="STRING" id="1144548.SAMN05443287_109202"/>
<dbReference type="InterPro" id="IPR012338">
    <property type="entry name" value="Beta-lactam/transpept-like"/>
</dbReference>